<dbReference type="InterPro" id="IPR025948">
    <property type="entry name" value="HTH-like_dom"/>
</dbReference>
<name>A1WV31_HALHL</name>
<evidence type="ECO:0000256" key="1">
    <source>
        <dbReference type="ARBA" id="ARBA00023125"/>
    </source>
</evidence>
<dbReference type="PANTHER" id="PTHR46889">
    <property type="entry name" value="TRANSPOSASE INSF FOR INSERTION SEQUENCE IS3B-RELATED"/>
    <property type="match status" value="1"/>
</dbReference>
<dbReference type="GO" id="GO:0003677">
    <property type="term" value="F:DNA binding"/>
    <property type="evidence" value="ECO:0007669"/>
    <property type="project" value="UniProtKB-KW"/>
</dbReference>
<dbReference type="Gene3D" id="3.30.420.10">
    <property type="entry name" value="Ribonuclease H-like superfamily/Ribonuclease H"/>
    <property type="match status" value="1"/>
</dbReference>
<dbReference type="STRING" id="349124.Hhal_0765"/>
<comment type="function">
    <text evidence="2">Involved in the transposition of the insertion sequence IS3.</text>
</comment>
<dbReference type="Pfam" id="PF13333">
    <property type="entry name" value="rve_2"/>
    <property type="match status" value="1"/>
</dbReference>
<evidence type="ECO:0000259" key="4">
    <source>
        <dbReference type="PROSITE" id="PS50994"/>
    </source>
</evidence>
<dbReference type="PROSITE" id="PS50994">
    <property type="entry name" value="INTEGRASE"/>
    <property type="match status" value="1"/>
</dbReference>
<dbReference type="SUPFAM" id="SSF53098">
    <property type="entry name" value="Ribonuclease H-like"/>
    <property type="match status" value="1"/>
</dbReference>
<dbReference type="AlphaFoldDB" id="A1WV31"/>
<dbReference type="NCBIfam" id="NF033516">
    <property type="entry name" value="transpos_IS3"/>
    <property type="match status" value="1"/>
</dbReference>
<evidence type="ECO:0000256" key="2">
    <source>
        <dbReference type="ARBA" id="ARBA00037276"/>
    </source>
</evidence>
<dbReference type="HOGENOM" id="CLU_027402_4_2_6"/>
<feature type="domain" description="Integrase catalytic" evidence="4">
    <location>
        <begin position="95"/>
        <end position="269"/>
    </location>
</feature>
<dbReference type="InterPro" id="IPR048020">
    <property type="entry name" value="Transpos_IS3"/>
</dbReference>
<sequence>MCRVLGVARSGFYAWCRNKAARAAREERQQAFDGQVQEAFEDSRQRSGAPRLTRELDGQGVSVNRKTVARSMRRQGLRARTSRRFKVTTNSAHSLPVAPNHLAQCFEAGQRNQKWTGDITYFATGEGWLYLAVVLDLCGRKVIGWAMRDQMSAELACEALLMALERRGYPTGVIVHTDRGSQYCSRAYRRLISDYGLISSMSAKGSCYDNACNESFFRSLKVEALHGEKFPTRASMREAVFEYIEGYYNRRRLHSTLGYLSPDDYEARLNS</sequence>
<dbReference type="eggNOG" id="COG2801">
    <property type="taxonomic scope" value="Bacteria"/>
</dbReference>
<evidence type="ECO:0000256" key="3">
    <source>
        <dbReference type="ARBA" id="ARBA00043964"/>
    </source>
</evidence>
<evidence type="ECO:0000313" key="5">
    <source>
        <dbReference type="EMBL" id="ABM61543.1"/>
    </source>
</evidence>
<dbReference type="InterPro" id="IPR012337">
    <property type="entry name" value="RNaseH-like_sf"/>
</dbReference>
<accession>A1WV31</accession>
<dbReference type="GO" id="GO:0015074">
    <property type="term" value="P:DNA integration"/>
    <property type="evidence" value="ECO:0007669"/>
    <property type="project" value="InterPro"/>
</dbReference>
<dbReference type="InterPro" id="IPR050900">
    <property type="entry name" value="Transposase_IS3/IS150/IS904"/>
</dbReference>
<reference evidence="6" key="1">
    <citation type="submission" date="2006-12" db="EMBL/GenBank/DDBJ databases">
        <title>Complete sequence of Halorhodospira halophila SL1.</title>
        <authorList>
            <consortium name="US DOE Joint Genome Institute"/>
            <person name="Copeland A."/>
            <person name="Lucas S."/>
            <person name="Lapidus A."/>
            <person name="Barry K."/>
            <person name="Detter J.C."/>
            <person name="Glavina del Rio T."/>
            <person name="Hammon N."/>
            <person name="Israni S."/>
            <person name="Dalin E."/>
            <person name="Tice H."/>
            <person name="Pitluck S."/>
            <person name="Saunders E."/>
            <person name="Brettin T."/>
            <person name="Bruce D."/>
            <person name="Han C."/>
            <person name="Tapia R."/>
            <person name="Schmutz J."/>
            <person name="Larimer F."/>
            <person name="Land M."/>
            <person name="Hauser L."/>
            <person name="Kyrpides N."/>
            <person name="Mikhailova N."/>
            <person name="Hoff W."/>
            <person name="Richardson P."/>
        </authorList>
    </citation>
    <scope>NUCLEOTIDE SEQUENCE [LARGE SCALE GENOMIC DNA]</scope>
    <source>
        <strain evidence="6">DSM 244 / SL1</strain>
    </source>
</reference>
<dbReference type="InterPro" id="IPR036397">
    <property type="entry name" value="RNaseH_sf"/>
</dbReference>
<reference evidence="5 6" key="2">
    <citation type="journal article" date="2013" name="Stand. Genomic Sci.">
        <title>Complete genome sequence of Halorhodospira halophila SL1.</title>
        <authorList>
            <person name="Challacombe J.F."/>
            <person name="Majid S."/>
            <person name="Deole R."/>
            <person name="Brettin T.S."/>
            <person name="Bruce D."/>
            <person name="Delano S.F."/>
            <person name="Detter J.C."/>
            <person name="Gleasner C.D."/>
            <person name="Han C.S."/>
            <person name="Misra M."/>
            <person name="Reitenga K.G."/>
            <person name="Mikhailova N."/>
            <person name="Woyke T."/>
            <person name="Pitluck S."/>
            <person name="Nolan M."/>
            <person name="Land M.L."/>
            <person name="Saunders E."/>
            <person name="Tapia R."/>
            <person name="Lapidus A."/>
            <person name="Ivanova N."/>
            <person name="Hoff W.D."/>
        </authorList>
    </citation>
    <scope>NUCLEOTIDE SEQUENCE [LARGE SCALE GENOMIC DNA]</scope>
    <source>
        <strain evidence="6">DSM 244 / SL1</strain>
    </source>
</reference>
<organism evidence="5 6">
    <name type="scientific">Halorhodospira halophila (strain DSM 244 / SL1)</name>
    <name type="common">Ectothiorhodospira halophila (strain DSM 244 / SL1)</name>
    <dbReference type="NCBI Taxonomy" id="349124"/>
    <lineage>
        <taxon>Bacteria</taxon>
        <taxon>Pseudomonadati</taxon>
        <taxon>Pseudomonadota</taxon>
        <taxon>Gammaproteobacteria</taxon>
        <taxon>Chromatiales</taxon>
        <taxon>Ectothiorhodospiraceae</taxon>
        <taxon>Halorhodospira</taxon>
    </lineage>
</organism>
<dbReference type="KEGG" id="hha:Hhal_0765"/>
<keyword evidence="1" id="KW-0238">DNA-binding</keyword>
<dbReference type="EMBL" id="CP000544">
    <property type="protein sequence ID" value="ABM61543.1"/>
    <property type="molecule type" value="Genomic_DNA"/>
</dbReference>
<comment type="similarity">
    <text evidence="3">Belongs to the transposase IS3/IS150/IS904 family.</text>
</comment>
<dbReference type="Proteomes" id="UP000000647">
    <property type="component" value="Chromosome"/>
</dbReference>
<dbReference type="Pfam" id="PF13276">
    <property type="entry name" value="HTH_21"/>
    <property type="match status" value="1"/>
</dbReference>
<dbReference type="Pfam" id="PF00665">
    <property type="entry name" value="rve"/>
    <property type="match status" value="1"/>
</dbReference>
<proteinExistence type="inferred from homology"/>
<keyword evidence="6" id="KW-1185">Reference proteome</keyword>
<gene>
    <name evidence="5" type="ordered locus">Hhal_0765</name>
</gene>
<dbReference type="PANTHER" id="PTHR46889:SF6">
    <property type="entry name" value="TRANSPOSASE INSF FOR INSERTION SEQUENCE IS3B"/>
    <property type="match status" value="1"/>
</dbReference>
<protein>
    <submittedName>
        <fullName evidence="5">Integrase, catalytic region</fullName>
    </submittedName>
</protein>
<evidence type="ECO:0000313" key="6">
    <source>
        <dbReference type="Proteomes" id="UP000000647"/>
    </source>
</evidence>
<dbReference type="InterPro" id="IPR001584">
    <property type="entry name" value="Integrase_cat-core"/>
</dbReference>